<evidence type="ECO:0000313" key="2">
    <source>
        <dbReference type="EMBL" id="RRT81318.1"/>
    </source>
</evidence>
<dbReference type="Pfam" id="PF03732">
    <property type="entry name" value="Retrotrans_gag"/>
    <property type="match status" value="1"/>
</dbReference>
<reference evidence="2 3" key="1">
    <citation type="journal article" date="2014" name="Agronomy (Basel)">
        <title>A Draft Genome Sequence for Ensete ventricosum, the Drought-Tolerant Tree Against Hunger.</title>
        <authorList>
            <person name="Harrison J."/>
            <person name="Moore K.A."/>
            <person name="Paszkiewicz K."/>
            <person name="Jones T."/>
            <person name="Grant M."/>
            <person name="Ambacheew D."/>
            <person name="Muzemil S."/>
            <person name="Studholme D.J."/>
        </authorList>
    </citation>
    <scope>NUCLEOTIDE SEQUENCE [LARGE SCALE GENOMIC DNA]</scope>
</reference>
<comment type="caution">
    <text evidence="2">The sequence shown here is derived from an EMBL/GenBank/DDBJ whole genome shotgun (WGS) entry which is preliminary data.</text>
</comment>
<protein>
    <recommendedName>
        <fullName evidence="1">Retrotransposon gag domain-containing protein</fullName>
    </recommendedName>
</protein>
<dbReference type="Proteomes" id="UP000287651">
    <property type="component" value="Unassembled WGS sequence"/>
</dbReference>
<proteinExistence type="predicted"/>
<gene>
    <name evidence="2" type="ORF">B296_00022272</name>
</gene>
<dbReference type="InterPro" id="IPR005162">
    <property type="entry name" value="Retrotrans_gag_dom"/>
</dbReference>
<dbReference type="EMBL" id="AMZH03000938">
    <property type="protein sequence ID" value="RRT81318.1"/>
    <property type="molecule type" value="Genomic_DNA"/>
</dbReference>
<organism evidence="2 3">
    <name type="scientific">Ensete ventricosum</name>
    <name type="common">Abyssinian banana</name>
    <name type="synonym">Musa ensete</name>
    <dbReference type="NCBI Taxonomy" id="4639"/>
    <lineage>
        <taxon>Eukaryota</taxon>
        <taxon>Viridiplantae</taxon>
        <taxon>Streptophyta</taxon>
        <taxon>Embryophyta</taxon>
        <taxon>Tracheophyta</taxon>
        <taxon>Spermatophyta</taxon>
        <taxon>Magnoliopsida</taxon>
        <taxon>Liliopsida</taxon>
        <taxon>Zingiberales</taxon>
        <taxon>Musaceae</taxon>
        <taxon>Ensete</taxon>
    </lineage>
</organism>
<dbReference type="AlphaFoldDB" id="A0A427AYH8"/>
<accession>A0A427AYH8</accession>
<sequence length="169" mass="19508">MRVDFPRWEEDPMGWISRAERYFCYYQTSEDSMVDTAVNHLEGDAIRWYNWLEYTHGAPMWIQFKNVLLNHFGPTKYENINGQLAKIRQISTIQEYKTRSGPGAMELSLEDKADLKKAGNDLFLEFVGEVVEDKLVVLGVEPKSWREGDVVFLFLCSLPPDSFSAAEEG</sequence>
<evidence type="ECO:0000313" key="3">
    <source>
        <dbReference type="Proteomes" id="UP000287651"/>
    </source>
</evidence>
<feature type="domain" description="Retrotransposon gag" evidence="1">
    <location>
        <begin position="37"/>
        <end position="99"/>
    </location>
</feature>
<evidence type="ECO:0000259" key="1">
    <source>
        <dbReference type="Pfam" id="PF03732"/>
    </source>
</evidence>
<name>A0A427AYH8_ENSVE</name>